<sequence length="184" mass="18596">MRTTAGDTAPDGALRDRLGGGLRLLVLSVLLLAGVGAVGRLVGWTVLTTTLGPTAYLLLAHPRSVSARLRSAVTGHALAVAVGLACLAVFGLWTHPSTAAEQHDTGAQIGAQALSVGLTLFLLHVCEAHHPPAAATTLLITSGISRPGPPLYGMLTGLALVLVIAPLMSAATAPKQPKQAEGDG</sequence>
<feature type="transmembrane region" description="Helical" evidence="1">
    <location>
        <begin position="21"/>
        <end position="38"/>
    </location>
</feature>
<evidence type="ECO:0000313" key="3">
    <source>
        <dbReference type="EMBL" id="MFE9172066.1"/>
    </source>
</evidence>
<name>A0ABW6KW27_9ACTN</name>
<keyword evidence="1" id="KW-0472">Membrane</keyword>
<feature type="transmembrane region" description="Helical" evidence="1">
    <location>
        <begin position="151"/>
        <end position="171"/>
    </location>
</feature>
<dbReference type="Proteomes" id="UP001601197">
    <property type="component" value="Unassembled WGS sequence"/>
</dbReference>
<comment type="caution">
    <text evidence="3">The sequence shown here is derived from an EMBL/GenBank/DDBJ whole genome shotgun (WGS) entry which is preliminary data.</text>
</comment>
<protein>
    <submittedName>
        <fullName evidence="3">HPP family protein</fullName>
    </submittedName>
</protein>
<feature type="transmembrane region" description="Helical" evidence="1">
    <location>
        <begin position="44"/>
        <end position="61"/>
    </location>
</feature>
<gene>
    <name evidence="3" type="ORF">ACFYNZ_21725</name>
</gene>
<dbReference type="RefSeq" id="WP_388349400.1">
    <property type="nucleotide sequence ID" value="NZ_JBIAFJ010000020.1"/>
</dbReference>
<feature type="domain" description="HPP transmembrane region" evidence="2">
    <location>
        <begin position="25"/>
        <end position="171"/>
    </location>
</feature>
<evidence type="ECO:0000256" key="1">
    <source>
        <dbReference type="SAM" id="Phobius"/>
    </source>
</evidence>
<feature type="transmembrane region" description="Helical" evidence="1">
    <location>
        <begin position="73"/>
        <end position="93"/>
    </location>
</feature>
<dbReference type="InterPro" id="IPR058581">
    <property type="entry name" value="TM_HPP"/>
</dbReference>
<reference evidence="3 4" key="1">
    <citation type="submission" date="2024-10" db="EMBL/GenBank/DDBJ databases">
        <title>The Natural Products Discovery Center: Release of the First 8490 Sequenced Strains for Exploring Actinobacteria Biosynthetic Diversity.</title>
        <authorList>
            <person name="Kalkreuter E."/>
            <person name="Kautsar S.A."/>
            <person name="Yang D."/>
            <person name="Bader C.D."/>
            <person name="Teijaro C.N."/>
            <person name="Fluegel L."/>
            <person name="Davis C.M."/>
            <person name="Simpson J.R."/>
            <person name="Lauterbach L."/>
            <person name="Steele A.D."/>
            <person name="Gui C."/>
            <person name="Meng S."/>
            <person name="Li G."/>
            <person name="Viehrig K."/>
            <person name="Ye F."/>
            <person name="Su P."/>
            <person name="Kiefer A.F."/>
            <person name="Nichols A."/>
            <person name="Cepeda A.J."/>
            <person name="Yan W."/>
            <person name="Fan B."/>
            <person name="Jiang Y."/>
            <person name="Adhikari A."/>
            <person name="Zheng C.-J."/>
            <person name="Schuster L."/>
            <person name="Cowan T.M."/>
            <person name="Smanski M.J."/>
            <person name="Chevrette M.G."/>
            <person name="De Carvalho L.P.S."/>
            <person name="Shen B."/>
        </authorList>
    </citation>
    <scope>NUCLEOTIDE SEQUENCE [LARGE SCALE GENOMIC DNA]</scope>
    <source>
        <strain evidence="3 4">NPDC007147</strain>
    </source>
</reference>
<organism evidence="3 4">
    <name type="scientific">Streptomyces kebangsaanensis</name>
    <dbReference type="NCBI Taxonomy" id="864058"/>
    <lineage>
        <taxon>Bacteria</taxon>
        <taxon>Bacillati</taxon>
        <taxon>Actinomycetota</taxon>
        <taxon>Actinomycetes</taxon>
        <taxon>Kitasatosporales</taxon>
        <taxon>Streptomycetaceae</taxon>
        <taxon>Streptomyces</taxon>
    </lineage>
</organism>
<keyword evidence="1" id="KW-1133">Transmembrane helix</keyword>
<keyword evidence="1" id="KW-0812">Transmembrane</keyword>
<evidence type="ECO:0000313" key="4">
    <source>
        <dbReference type="Proteomes" id="UP001601197"/>
    </source>
</evidence>
<dbReference type="Pfam" id="PF04982">
    <property type="entry name" value="TM_HPP"/>
    <property type="match status" value="1"/>
</dbReference>
<dbReference type="EMBL" id="JBIAFJ010000020">
    <property type="protein sequence ID" value="MFE9172066.1"/>
    <property type="molecule type" value="Genomic_DNA"/>
</dbReference>
<proteinExistence type="predicted"/>
<evidence type="ECO:0000259" key="2">
    <source>
        <dbReference type="Pfam" id="PF04982"/>
    </source>
</evidence>
<accession>A0ABW6KW27</accession>
<keyword evidence="4" id="KW-1185">Reference proteome</keyword>